<proteinExistence type="inferred from homology"/>
<sequence length="1390" mass="159028">MACDSFIWRLIMFGCSIQALLAVSEDERSEYMSKEEREALKEEAKDMFCHAYNAYMDNAYPADELMPLSCKGRYRGSEPNRGDIDSTLGNFSLTLVDTLDTLVVLGDLEEFERAVKLVIRDVSFDTDVIVSLFETNIRMLGGLLSGHILAEYLQQRANIMPWYRGELLNLAKDLGYRFLPAFNTTTGIPYGRINLKYGMKGVPLEVSRETCTACAGSMILEMAALSRLTGEPIFEEKAQKAMDVLWRMRHRGTDLMGSVLNVHSGDWVRRDSGVGAGIDSYYEYCLKAYILLGDEKYLGRFNKHYQAVMKYVSQGPMLLDVHMHRPNTNSKNFMDALLAFWPGLQVLKGDIKPAVETHEMLYQVMQRHNFIPEAFTTDFQVHWGHHPLRPEFLESTYFLYRATGDHYYLGVGRKVLKSLQTYARVPCGYAAVSDVRTNKHDDTMDSFVLSETFKYLFLLFAEPGELLLDLDEFIFTTEGHLLPLTLSSIRTNISSQDFERDIVYVDEMDRTCPNSLHLFPASVRQPLRNMVEDVYPRRAIKRRLSATQFQTNNLEHLKLLSDMGITTLTMADGSVQLLHTFSNAKTPQDLEEGLLFMQEMVEISKMQSQQIEPKRQAVTFVKPHTNPPQIITLLAGPAHFGLELQGLNKVTGKVVFAFPTSACINLQDPGILAGKIAIMVRGDCMFIEKARRVQQAGAIAGIVLDNVDGSSAATSPMFAMSRDGKEVDDITIPVVFLFSMEASELLKAITMANNDLTVTLGNFFSKEEVQLKAPTDLSVFERWKGSLKSFLTQQMTPQTSPSSGTSLDTVPEIKHEEDEKDTIVLYNLRAEVIKDSLGGEVRVTPEWYITFVFTKKSEDTVLIEKEWRQLKEVFVNYIYLDVKQKAGLQIRSFILESYYNWVMRSRDSDRDVSKVSLRDKVSWFLKELVEVAPKSSIMKMDQLMDSNKQKLLKQYLLTKMDIMILNMKTVTTMLKTMRSVSPNAEQLLKFSELNIAQTSNYKFLRQLIADIFDTEDEIVLEHFALLDHVYKAVYNEYHEILTNHIQENLEKPVLDKNSYYDTVIDNWKKDLKNFEKLVILKKTKGQDSTIAEFITDNNERTKTEIMSKDILKASKKNEDIKGGKFKDFEYFVLTEIGKFVKNSEQNTIRKHQEHIDLSKDTVENTNKEAENSNKVVLNVSSQNQTKADKLKNRIKYQIEFIKNKIEEFTKDIDSLADFTEVTNSLEDLRSNSIEFQETIANNDSADKQTHEESLLTDNEFQLTDVQSNSLGIKTMEKDKCEALRKIQVETVDSGYNHESNPNIDLPIHLNTNNNKIVSSKLSEEHKNQMLISEKKENENSINVQQKNIEGLNYNFLDESKKQNSQKCANDIKNKKVDVQKRKGKHIDDEL</sequence>
<dbReference type="SUPFAM" id="SSF52025">
    <property type="entry name" value="PA domain"/>
    <property type="match status" value="1"/>
</dbReference>
<dbReference type="EMBL" id="CAXAJV020001294">
    <property type="protein sequence ID" value="CAL7945770.1"/>
    <property type="molecule type" value="Genomic_DNA"/>
</dbReference>
<comment type="subcellular location">
    <subcellularLocation>
        <location evidence="1">Endoplasmic reticulum</location>
    </subcellularLocation>
</comment>
<gene>
    <name evidence="9" type="ORF">XYLVIOL_LOCUS7397</name>
</gene>
<keyword evidence="5" id="KW-0326">Glycosidase</keyword>
<name>A0ABP1NXK8_XYLVO</name>
<dbReference type="InterPro" id="IPR012341">
    <property type="entry name" value="6hp_glycosidase-like_sf"/>
</dbReference>
<evidence type="ECO:0000256" key="1">
    <source>
        <dbReference type="ARBA" id="ARBA00004240"/>
    </source>
</evidence>
<evidence type="ECO:0000313" key="10">
    <source>
        <dbReference type="Proteomes" id="UP001642520"/>
    </source>
</evidence>
<feature type="signal peptide" evidence="7">
    <location>
        <begin position="1"/>
        <end position="22"/>
    </location>
</feature>
<reference evidence="9 10" key="1">
    <citation type="submission" date="2024-08" db="EMBL/GenBank/DDBJ databases">
        <authorList>
            <person name="Will J Nash"/>
            <person name="Angela Man"/>
            <person name="Seanna McTaggart"/>
            <person name="Kendall Baker"/>
            <person name="Tom Barker"/>
            <person name="Leah Catchpole"/>
            <person name="Alex Durrant"/>
            <person name="Karim Gharbi"/>
            <person name="Naomi Irish"/>
            <person name="Gemy Kaithakottil"/>
            <person name="Debby Ku"/>
            <person name="Aaliyah Providence"/>
            <person name="Felix Shaw"/>
            <person name="David Swarbreck"/>
            <person name="Chris Watkins"/>
            <person name="Ann M. McCartney"/>
            <person name="Giulio Formenti"/>
            <person name="Alice Mouton"/>
            <person name="Noel Vella"/>
            <person name="Bjorn M von Reumont"/>
            <person name="Adriana Vella"/>
            <person name="Wilfried Haerty"/>
        </authorList>
    </citation>
    <scope>NUCLEOTIDE SEQUENCE [LARGE SCALE GENOMIC DNA]</scope>
</reference>
<dbReference type="PANTHER" id="PTHR45679:SF2">
    <property type="entry name" value="ER DEGRADATION-ENHANCING ALPHA-MANNOSIDASE-LIKE PROTEIN 3"/>
    <property type="match status" value="1"/>
</dbReference>
<dbReference type="PANTHER" id="PTHR45679">
    <property type="entry name" value="ER DEGRADATION-ENHANCING ALPHA-MANNOSIDASE-LIKE PROTEIN 2"/>
    <property type="match status" value="1"/>
</dbReference>
<dbReference type="Gene3D" id="3.50.30.30">
    <property type="match status" value="1"/>
</dbReference>
<dbReference type="InterPro" id="IPR044674">
    <property type="entry name" value="EDEM1/2/3"/>
</dbReference>
<feature type="compositionally biased region" description="Basic and acidic residues" evidence="6">
    <location>
        <begin position="1369"/>
        <end position="1390"/>
    </location>
</feature>
<comment type="similarity">
    <text evidence="2 5">Belongs to the glycosyl hydrolase 47 family.</text>
</comment>
<dbReference type="PRINTS" id="PR00747">
    <property type="entry name" value="GLYHDRLASE47"/>
</dbReference>
<comment type="caution">
    <text evidence="9">The sequence shown here is derived from an EMBL/GenBank/DDBJ whole genome shotgun (WGS) entry which is preliminary data.</text>
</comment>
<dbReference type="Pfam" id="PF01532">
    <property type="entry name" value="Glyco_hydro_47"/>
    <property type="match status" value="1"/>
</dbReference>
<evidence type="ECO:0000256" key="6">
    <source>
        <dbReference type="SAM" id="MobiDB-lite"/>
    </source>
</evidence>
<evidence type="ECO:0000256" key="7">
    <source>
        <dbReference type="SAM" id="SignalP"/>
    </source>
</evidence>
<evidence type="ECO:0000256" key="4">
    <source>
        <dbReference type="ARBA" id="ARBA00023180"/>
    </source>
</evidence>
<keyword evidence="4" id="KW-0325">Glycoprotein</keyword>
<evidence type="ECO:0000256" key="3">
    <source>
        <dbReference type="ARBA" id="ARBA00022824"/>
    </source>
</evidence>
<keyword evidence="10" id="KW-1185">Reference proteome</keyword>
<evidence type="ECO:0000313" key="9">
    <source>
        <dbReference type="EMBL" id="CAL7945770.1"/>
    </source>
</evidence>
<feature type="domain" description="PA" evidence="8">
    <location>
        <begin position="650"/>
        <end position="742"/>
    </location>
</feature>
<feature type="chain" id="PRO_5046807829" description="alpha-1,2-Mannosidase" evidence="7">
    <location>
        <begin position="23"/>
        <end position="1390"/>
    </location>
</feature>
<protein>
    <recommendedName>
        <fullName evidence="5">alpha-1,2-Mannosidase</fullName>
        <ecNumber evidence="5">3.2.1.-</ecNumber>
    </recommendedName>
</protein>
<keyword evidence="3" id="KW-0256">Endoplasmic reticulum</keyword>
<evidence type="ECO:0000256" key="2">
    <source>
        <dbReference type="ARBA" id="ARBA00007658"/>
    </source>
</evidence>
<feature type="region of interest" description="Disordered" evidence="6">
    <location>
        <begin position="1362"/>
        <end position="1390"/>
    </location>
</feature>
<dbReference type="SUPFAM" id="SSF48225">
    <property type="entry name" value="Seven-hairpin glycosidases"/>
    <property type="match status" value="1"/>
</dbReference>
<keyword evidence="7" id="KW-0732">Signal</keyword>
<dbReference type="Pfam" id="PF02225">
    <property type="entry name" value="PA"/>
    <property type="match status" value="1"/>
</dbReference>
<evidence type="ECO:0000259" key="8">
    <source>
        <dbReference type="Pfam" id="PF02225"/>
    </source>
</evidence>
<dbReference type="Gene3D" id="1.50.10.10">
    <property type="match status" value="1"/>
</dbReference>
<dbReference type="EC" id="3.2.1.-" evidence="5"/>
<dbReference type="Proteomes" id="UP001642520">
    <property type="component" value="Unassembled WGS sequence"/>
</dbReference>
<dbReference type="InterPro" id="IPR036026">
    <property type="entry name" value="Seven-hairpin_glycosidases"/>
</dbReference>
<evidence type="ECO:0000256" key="5">
    <source>
        <dbReference type="RuleBase" id="RU361193"/>
    </source>
</evidence>
<accession>A0ABP1NXK8</accession>
<dbReference type="InterPro" id="IPR046450">
    <property type="entry name" value="PA_dom_sf"/>
</dbReference>
<dbReference type="InterPro" id="IPR001382">
    <property type="entry name" value="Glyco_hydro_47"/>
</dbReference>
<keyword evidence="5" id="KW-0378">Hydrolase</keyword>
<dbReference type="InterPro" id="IPR003137">
    <property type="entry name" value="PA_domain"/>
</dbReference>
<organism evidence="9 10">
    <name type="scientific">Xylocopa violacea</name>
    <name type="common">Violet carpenter bee</name>
    <name type="synonym">Apis violacea</name>
    <dbReference type="NCBI Taxonomy" id="135666"/>
    <lineage>
        <taxon>Eukaryota</taxon>
        <taxon>Metazoa</taxon>
        <taxon>Ecdysozoa</taxon>
        <taxon>Arthropoda</taxon>
        <taxon>Hexapoda</taxon>
        <taxon>Insecta</taxon>
        <taxon>Pterygota</taxon>
        <taxon>Neoptera</taxon>
        <taxon>Endopterygota</taxon>
        <taxon>Hymenoptera</taxon>
        <taxon>Apocrita</taxon>
        <taxon>Aculeata</taxon>
        <taxon>Apoidea</taxon>
        <taxon>Anthophila</taxon>
        <taxon>Apidae</taxon>
        <taxon>Xylocopa</taxon>
        <taxon>Xylocopa</taxon>
    </lineage>
</organism>